<evidence type="ECO:0000256" key="1">
    <source>
        <dbReference type="SAM" id="Coils"/>
    </source>
</evidence>
<sequence>MKAAMQGKEQTARGDNSDQEDSTSSMKEIKILKAELEEVQLKMQELQTDYTELQRQYDKLKHKHCNLLGWTFGWRKIKNSGFFNGKIDGDETEEGQERYYSRSQRVSLHQRLLSIS</sequence>
<proteinExistence type="predicted"/>
<organism evidence="3 4">
    <name type="scientific">Camellia sinensis var. sinensis</name>
    <name type="common">China tea</name>
    <dbReference type="NCBI Taxonomy" id="542762"/>
    <lineage>
        <taxon>Eukaryota</taxon>
        <taxon>Viridiplantae</taxon>
        <taxon>Streptophyta</taxon>
        <taxon>Embryophyta</taxon>
        <taxon>Tracheophyta</taxon>
        <taxon>Spermatophyta</taxon>
        <taxon>Magnoliopsida</taxon>
        <taxon>eudicotyledons</taxon>
        <taxon>Gunneridae</taxon>
        <taxon>Pentapetalae</taxon>
        <taxon>asterids</taxon>
        <taxon>Ericales</taxon>
        <taxon>Theaceae</taxon>
        <taxon>Camellia</taxon>
    </lineage>
</organism>
<dbReference type="AlphaFoldDB" id="A0A4S4EUY5"/>
<protein>
    <submittedName>
        <fullName evidence="3">Uncharacterized protein</fullName>
    </submittedName>
</protein>
<reference evidence="3 4" key="1">
    <citation type="journal article" date="2018" name="Proc. Natl. Acad. Sci. U.S.A.">
        <title>Draft genome sequence of Camellia sinensis var. sinensis provides insights into the evolution of the tea genome and tea quality.</title>
        <authorList>
            <person name="Wei C."/>
            <person name="Yang H."/>
            <person name="Wang S."/>
            <person name="Zhao J."/>
            <person name="Liu C."/>
            <person name="Gao L."/>
            <person name="Xia E."/>
            <person name="Lu Y."/>
            <person name="Tai Y."/>
            <person name="She G."/>
            <person name="Sun J."/>
            <person name="Cao H."/>
            <person name="Tong W."/>
            <person name="Gao Q."/>
            <person name="Li Y."/>
            <person name="Deng W."/>
            <person name="Jiang X."/>
            <person name="Wang W."/>
            <person name="Chen Q."/>
            <person name="Zhang S."/>
            <person name="Li H."/>
            <person name="Wu J."/>
            <person name="Wang P."/>
            <person name="Li P."/>
            <person name="Shi C."/>
            <person name="Zheng F."/>
            <person name="Jian J."/>
            <person name="Huang B."/>
            <person name="Shan D."/>
            <person name="Shi M."/>
            <person name="Fang C."/>
            <person name="Yue Y."/>
            <person name="Li F."/>
            <person name="Li D."/>
            <person name="Wei S."/>
            <person name="Han B."/>
            <person name="Jiang C."/>
            <person name="Yin Y."/>
            <person name="Xia T."/>
            <person name="Zhang Z."/>
            <person name="Bennetzen J.L."/>
            <person name="Zhao S."/>
            <person name="Wan X."/>
        </authorList>
    </citation>
    <scope>NUCLEOTIDE SEQUENCE [LARGE SCALE GENOMIC DNA]</scope>
    <source>
        <strain evidence="4">cv. Shuchazao</strain>
        <tissue evidence="3">Leaf</tissue>
    </source>
</reference>
<name>A0A4S4EUY5_CAMSN</name>
<dbReference type="Proteomes" id="UP000306102">
    <property type="component" value="Unassembled WGS sequence"/>
</dbReference>
<feature type="region of interest" description="Disordered" evidence="2">
    <location>
        <begin position="1"/>
        <end position="26"/>
    </location>
</feature>
<gene>
    <name evidence="3" type="ORF">TEA_015856</name>
</gene>
<evidence type="ECO:0000313" key="3">
    <source>
        <dbReference type="EMBL" id="THG20743.1"/>
    </source>
</evidence>
<feature type="coiled-coil region" evidence="1">
    <location>
        <begin position="29"/>
        <end position="63"/>
    </location>
</feature>
<evidence type="ECO:0000313" key="4">
    <source>
        <dbReference type="Proteomes" id="UP000306102"/>
    </source>
</evidence>
<dbReference type="EMBL" id="SDRB02001741">
    <property type="protein sequence ID" value="THG20743.1"/>
    <property type="molecule type" value="Genomic_DNA"/>
</dbReference>
<comment type="caution">
    <text evidence="3">The sequence shown here is derived from an EMBL/GenBank/DDBJ whole genome shotgun (WGS) entry which is preliminary data.</text>
</comment>
<accession>A0A4S4EUY5</accession>
<keyword evidence="1" id="KW-0175">Coiled coil</keyword>
<evidence type="ECO:0000256" key="2">
    <source>
        <dbReference type="SAM" id="MobiDB-lite"/>
    </source>
</evidence>
<keyword evidence="4" id="KW-1185">Reference proteome</keyword>